<dbReference type="PROSITE" id="PS50110">
    <property type="entry name" value="RESPONSE_REGULATORY"/>
    <property type="match status" value="1"/>
</dbReference>
<dbReference type="InterPro" id="IPR003661">
    <property type="entry name" value="HisK_dim/P_dom"/>
</dbReference>
<dbReference type="AlphaFoldDB" id="A0A8S1N4H9"/>
<proteinExistence type="predicted"/>
<dbReference type="Proteomes" id="UP000688137">
    <property type="component" value="Unassembled WGS sequence"/>
</dbReference>
<dbReference type="PANTHER" id="PTHR43719">
    <property type="entry name" value="TWO-COMPONENT HISTIDINE KINASE"/>
    <property type="match status" value="1"/>
</dbReference>
<evidence type="ECO:0000313" key="5">
    <source>
        <dbReference type="Proteomes" id="UP000688137"/>
    </source>
</evidence>
<dbReference type="EMBL" id="CAJJDM010000075">
    <property type="protein sequence ID" value="CAD8084626.1"/>
    <property type="molecule type" value="Genomic_DNA"/>
</dbReference>
<reference evidence="4" key="1">
    <citation type="submission" date="2021-01" db="EMBL/GenBank/DDBJ databases">
        <authorList>
            <consortium name="Genoscope - CEA"/>
            <person name="William W."/>
        </authorList>
    </citation>
    <scope>NUCLEOTIDE SEQUENCE</scope>
</reference>
<keyword evidence="5" id="KW-1185">Reference proteome</keyword>
<gene>
    <name evidence="4" type="ORF">PPRIM_AZ9-3.1.T0720179</name>
</gene>
<organism evidence="4 5">
    <name type="scientific">Paramecium primaurelia</name>
    <dbReference type="NCBI Taxonomy" id="5886"/>
    <lineage>
        <taxon>Eukaryota</taxon>
        <taxon>Sar</taxon>
        <taxon>Alveolata</taxon>
        <taxon>Ciliophora</taxon>
        <taxon>Intramacronucleata</taxon>
        <taxon>Oligohymenophorea</taxon>
        <taxon>Peniculida</taxon>
        <taxon>Parameciidae</taxon>
        <taxon>Paramecium</taxon>
    </lineage>
</organism>
<keyword evidence="1" id="KW-0597">Phosphoprotein</keyword>
<comment type="caution">
    <text evidence="4">The sequence shown here is derived from an EMBL/GenBank/DDBJ whole genome shotgun (WGS) entry which is preliminary data.</text>
</comment>
<name>A0A8S1N4H9_PARPR</name>
<comment type="caution">
    <text evidence="2">Lacks conserved residue(s) required for the propagation of feature annotation.</text>
</comment>
<dbReference type="OMA" id="DLYAMSH"/>
<evidence type="ECO:0000256" key="1">
    <source>
        <dbReference type="ARBA" id="ARBA00022553"/>
    </source>
</evidence>
<evidence type="ECO:0000259" key="3">
    <source>
        <dbReference type="PROSITE" id="PS50110"/>
    </source>
</evidence>
<dbReference type="PANTHER" id="PTHR43719:SF28">
    <property type="entry name" value="PEROXIDE STRESS-ACTIVATED HISTIDINE KINASE MAK1-RELATED"/>
    <property type="match status" value="1"/>
</dbReference>
<dbReference type="GO" id="GO:0000155">
    <property type="term" value="F:phosphorelay sensor kinase activity"/>
    <property type="evidence" value="ECO:0007669"/>
    <property type="project" value="InterPro"/>
</dbReference>
<dbReference type="CDD" id="cd00082">
    <property type="entry name" value="HisKA"/>
    <property type="match status" value="1"/>
</dbReference>
<evidence type="ECO:0000313" key="4">
    <source>
        <dbReference type="EMBL" id="CAD8084626.1"/>
    </source>
</evidence>
<dbReference type="InterPro" id="IPR050956">
    <property type="entry name" value="2C_system_His_kinase"/>
</dbReference>
<dbReference type="InterPro" id="IPR001789">
    <property type="entry name" value="Sig_transdc_resp-reg_receiver"/>
</dbReference>
<sequence length="612" mass="71378">MAFNHLKYSKNQSMVDFSIKTYIKYDNFHLQIVLSPLVHKQKLYQILFISDITNELEISQLFENNRNNDDYLISDISQKIRQPLNSTISMLEIIMNTIPVDIREKYINPALAGCKLLINTANDILDYAQLLKRSKLELVLIDIQIHSFISDVVNVVKSQATFRGLKLIVTIEQKVNQFIRTDPNRLRQILIDLLVTTIQATINGKIILLVRKCSSNSDHIDIIIKVNAYETNFQILKMINKTVRFFKSQSLQSKVIELSKLKQYSQSILIAFYLTKYLSSIPFEYDYERIENQESLQFIIKVQNLNTQFNELLTQKRLSVIQNQKTFHQLFVNKEGLQRVLSELPSSNDKLDHKQIKKNVIPTYVGIKEKLIESDQNESDLQEDDAISIESRMGLSIKVDQMALAEPYFFDYINEDKKRQEILNSQPSQQLTFGGFVQGRSSIYSSLGYSSGSMQPNDLLDCFEKMEKLKMQKFQFNCQCPKILICESLDLDLYAMSHQLDNLGILYEYITQRQIIINSLNKHLSRIQHCCKGLELLFIGVEQYDEDLFLLFTEIKEIYNKFKVELKIIALMGDMHQENRKDIMKLPFHDFLSKPIMIDALLFILTKWIKIS</sequence>
<evidence type="ECO:0000256" key="2">
    <source>
        <dbReference type="PROSITE-ProRule" id="PRU00169"/>
    </source>
</evidence>
<feature type="domain" description="Response regulatory" evidence="3">
    <location>
        <begin position="482"/>
        <end position="609"/>
    </location>
</feature>
<protein>
    <recommendedName>
        <fullName evidence="3">Response regulatory domain-containing protein</fullName>
    </recommendedName>
</protein>
<accession>A0A8S1N4H9</accession>